<evidence type="ECO:0000256" key="1">
    <source>
        <dbReference type="ARBA" id="ARBA00004141"/>
    </source>
</evidence>
<feature type="transmembrane region" description="Helical" evidence="6">
    <location>
        <begin position="104"/>
        <end position="125"/>
    </location>
</feature>
<feature type="transmembrane region" description="Helical" evidence="6">
    <location>
        <begin position="25"/>
        <end position="47"/>
    </location>
</feature>
<evidence type="ECO:0000256" key="2">
    <source>
        <dbReference type="ARBA" id="ARBA00022692"/>
    </source>
</evidence>
<dbReference type="AlphaFoldDB" id="A0A2I1CRY2"/>
<evidence type="ECO:0000313" key="9">
    <source>
        <dbReference type="Proteomes" id="UP000234254"/>
    </source>
</evidence>
<protein>
    <submittedName>
        <fullName evidence="8">Integral membrane protein</fullName>
    </submittedName>
</protein>
<dbReference type="VEuPathDB" id="FungiDB:P168DRAFT_244290"/>
<comment type="similarity">
    <text evidence="5">Belongs to the SAT4 family.</text>
</comment>
<name>A0A2I1CRY2_ASPC2</name>
<sequence>MSLSQVSDGGVSGDFEHPNANLRRAVIVALYFAFILSTVSVVLRLVARRITGTGLLLDDYLIVAALLFKYGCSIGVVILLFNGMGSHITTIPPENLEVYMKIGWSNPFVYTTCIALIKLSVLALYKRLFTTQRMYVAVNVVASFIILWTLSIYIVGVLQCLPVNKFWNREIEGTCIDPAMFFYGMQIPNILTDAVLLVMPLKPVWSLPVSKSQRALLSFVFLVGILTLIFDIIRLVAMIQFTHSGPDITYNQVPFVVWTCIEAAVGITAACLSNLRPLFRLGQRDFWSQARQSAGHSKEELNKSQDLSLEGSSIRYVQGGIYTRHSVSIQHEEA</sequence>
<dbReference type="GeneID" id="36541445"/>
<feature type="transmembrane region" description="Helical" evidence="6">
    <location>
        <begin position="255"/>
        <end position="275"/>
    </location>
</feature>
<feature type="domain" description="Rhodopsin" evidence="7">
    <location>
        <begin position="43"/>
        <end position="280"/>
    </location>
</feature>
<comment type="caution">
    <text evidence="8">The sequence shown here is derived from an EMBL/GenBank/DDBJ whole genome shotgun (WGS) entry which is preliminary data.</text>
</comment>
<evidence type="ECO:0000256" key="6">
    <source>
        <dbReference type="SAM" id="Phobius"/>
    </source>
</evidence>
<gene>
    <name evidence="8" type="ORF">P168DRAFT_244290</name>
</gene>
<comment type="subcellular location">
    <subcellularLocation>
        <location evidence="1">Membrane</location>
        <topology evidence="1">Multi-pass membrane protein</topology>
    </subcellularLocation>
</comment>
<evidence type="ECO:0000259" key="7">
    <source>
        <dbReference type="Pfam" id="PF20684"/>
    </source>
</evidence>
<evidence type="ECO:0000256" key="4">
    <source>
        <dbReference type="ARBA" id="ARBA00023136"/>
    </source>
</evidence>
<dbReference type="GO" id="GO:0016020">
    <property type="term" value="C:membrane"/>
    <property type="evidence" value="ECO:0007669"/>
    <property type="project" value="UniProtKB-SubCell"/>
</dbReference>
<feature type="transmembrane region" description="Helical" evidence="6">
    <location>
        <begin position="137"/>
        <end position="159"/>
    </location>
</feature>
<dbReference type="InterPro" id="IPR049326">
    <property type="entry name" value="Rhodopsin_dom_fungi"/>
</dbReference>
<dbReference type="OrthoDB" id="5378633at2759"/>
<evidence type="ECO:0000256" key="5">
    <source>
        <dbReference type="ARBA" id="ARBA00038359"/>
    </source>
</evidence>
<feature type="transmembrane region" description="Helical" evidence="6">
    <location>
        <begin position="179"/>
        <end position="198"/>
    </location>
</feature>
<accession>A0A2I1CRY2</accession>
<proteinExistence type="inferred from homology"/>
<feature type="transmembrane region" description="Helical" evidence="6">
    <location>
        <begin position="219"/>
        <end position="243"/>
    </location>
</feature>
<keyword evidence="2 6" id="KW-0812">Transmembrane</keyword>
<keyword evidence="9" id="KW-1185">Reference proteome</keyword>
<dbReference type="RefSeq" id="XP_024688963.1">
    <property type="nucleotide sequence ID" value="XM_024833921.1"/>
</dbReference>
<evidence type="ECO:0000313" key="8">
    <source>
        <dbReference type="EMBL" id="PKY00369.1"/>
    </source>
</evidence>
<dbReference type="Pfam" id="PF20684">
    <property type="entry name" value="Fung_rhodopsin"/>
    <property type="match status" value="1"/>
</dbReference>
<dbReference type="PANTHER" id="PTHR33048:SF47">
    <property type="entry name" value="INTEGRAL MEMBRANE PROTEIN-RELATED"/>
    <property type="match status" value="1"/>
</dbReference>
<evidence type="ECO:0000256" key="3">
    <source>
        <dbReference type="ARBA" id="ARBA00022989"/>
    </source>
</evidence>
<dbReference type="PANTHER" id="PTHR33048">
    <property type="entry name" value="PTH11-LIKE INTEGRAL MEMBRANE PROTEIN (AFU_ORTHOLOGUE AFUA_5G11245)"/>
    <property type="match status" value="1"/>
</dbReference>
<organism evidence="8 9">
    <name type="scientific">Aspergillus campestris (strain IBT 28561)</name>
    <dbReference type="NCBI Taxonomy" id="1392248"/>
    <lineage>
        <taxon>Eukaryota</taxon>
        <taxon>Fungi</taxon>
        <taxon>Dikarya</taxon>
        <taxon>Ascomycota</taxon>
        <taxon>Pezizomycotina</taxon>
        <taxon>Eurotiomycetes</taxon>
        <taxon>Eurotiomycetidae</taxon>
        <taxon>Eurotiales</taxon>
        <taxon>Aspergillaceae</taxon>
        <taxon>Aspergillus</taxon>
        <taxon>Aspergillus subgen. Circumdati</taxon>
    </lineage>
</organism>
<dbReference type="EMBL" id="MSFM01000015">
    <property type="protein sequence ID" value="PKY00369.1"/>
    <property type="molecule type" value="Genomic_DNA"/>
</dbReference>
<keyword evidence="4 6" id="KW-0472">Membrane</keyword>
<reference evidence="8" key="1">
    <citation type="submission" date="2016-12" db="EMBL/GenBank/DDBJ databases">
        <title>The genomes of Aspergillus section Nigri reveals drivers in fungal speciation.</title>
        <authorList>
            <consortium name="DOE Joint Genome Institute"/>
            <person name="Vesth T.C."/>
            <person name="Nybo J."/>
            <person name="Theobald S."/>
            <person name="Brandl J."/>
            <person name="Frisvad J.C."/>
            <person name="Nielsen K.F."/>
            <person name="Lyhne E.K."/>
            <person name="Kogle M.E."/>
            <person name="Kuo A."/>
            <person name="Riley R."/>
            <person name="Clum A."/>
            <person name="Nolan M."/>
            <person name="Lipzen A."/>
            <person name="Salamov A."/>
            <person name="Henrissat B."/>
            <person name="Wiebenga A."/>
            <person name="De vries R.P."/>
            <person name="Grigoriev I.V."/>
            <person name="Mortensen U.H."/>
            <person name="Andersen M.R."/>
            <person name="Baker S.E."/>
        </authorList>
    </citation>
    <scope>NUCLEOTIDE SEQUENCE</scope>
    <source>
        <strain evidence="8">IBT 28561</strain>
    </source>
</reference>
<dbReference type="InterPro" id="IPR052337">
    <property type="entry name" value="SAT4-like"/>
</dbReference>
<dbReference type="Proteomes" id="UP000234254">
    <property type="component" value="Unassembled WGS sequence"/>
</dbReference>
<feature type="transmembrane region" description="Helical" evidence="6">
    <location>
        <begin position="59"/>
        <end position="84"/>
    </location>
</feature>
<keyword evidence="3 6" id="KW-1133">Transmembrane helix</keyword>